<reference evidence="2" key="1">
    <citation type="journal article" date="2014" name="Science">
        <title>Comparative genomics reveals insights into avian genome evolution and adaptation.</title>
        <authorList>
            <consortium name="Avian Genome Consortium"/>
            <person name="Zhang G."/>
            <person name="Li C."/>
            <person name="Li Q."/>
            <person name="Li B."/>
            <person name="Larkin D.M."/>
            <person name="Lee C."/>
            <person name="Storz J.F."/>
            <person name="Antunes A."/>
            <person name="Greenwold M.J."/>
            <person name="Meredith R.W."/>
            <person name="Odeen A."/>
            <person name="Cui J."/>
            <person name="Zhou Q."/>
            <person name="Xu L."/>
            <person name="Pan H."/>
            <person name="Wang Z."/>
            <person name="Jin L."/>
            <person name="Zhang P."/>
            <person name="Hu H."/>
            <person name="Yang W."/>
            <person name="Hu J."/>
            <person name="Xiao J."/>
            <person name="Yang Z."/>
            <person name="Liu Y."/>
            <person name="Xie Q."/>
            <person name="Yu H."/>
            <person name="Lian J."/>
            <person name="Wen P."/>
            <person name="Zhang F."/>
            <person name="Li H."/>
            <person name="Zeng Y."/>
            <person name="Xiong Z."/>
            <person name="Liu S."/>
            <person name="Zhou L."/>
            <person name="Huang Z."/>
            <person name="An N."/>
            <person name="Wang J."/>
            <person name="Zheng Q."/>
            <person name="Xiong Y."/>
            <person name="Wang G."/>
            <person name="Wang B."/>
            <person name="Wang J."/>
            <person name="Fan Y."/>
            <person name="da Fonseca R.R."/>
            <person name="Alfaro-Nunez A."/>
            <person name="Schubert M."/>
            <person name="Orlando L."/>
            <person name="Mourier T."/>
            <person name="Howard J.T."/>
            <person name="Ganapathy G."/>
            <person name="Pfenning A."/>
            <person name="Whitney O."/>
            <person name="Rivas M.V."/>
            <person name="Hara E."/>
            <person name="Smith J."/>
            <person name="Farre M."/>
            <person name="Narayan J."/>
            <person name="Slavov G."/>
            <person name="Romanov M.N."/>
            <person name="Borges R."/>
            <person name="Machado J.P."/>
            <person name="Khan I."/>
            <person name="Springer M.S."/>
            <person name="Gatesy J."/>
            <person name="Hoffmann F.G."/>
            <person name="Opazo J.C."/>
            <person name="Hastad O."/>
            <person name="Sawyer R.H."/>
            <person name="Kim H."/>
            <person name="Kim K.W."/>
            <person name="Kim H.J."/>
            <person name="Cho S."/>
            <person name="Li N."/>
            <person name="Huang Y."/>
            <person name="Bruford M.W."/>
            <person name="Zhan X."/>
            <person name="Dixon A."/>
            <person name="Bertelsen M.F."/>
            <person name="Derryberry E."/>
            <person name="Warren W."/>
            <person name="Wilson R.K."/>
            <person name="Li S."/>
            <person name="Ray D.A."/>
            <person name="Green R.E."/>
            <person name="O'Brien S.J."/>
            <person name="Griffin D."/>
            <person name="Johnson W.E."/>
            <person name="Haussler D."/>
            <person name="Ryder O.A."/>
            <person name="Willerslev E."/>
            <person name="Graves G.R."/>
            <person name="Alstrom P."/>
            <person name="Fjeldsa J."/>
            <person name="Mindell D.P."/>
            <person name="Edwards S.V."/>
            <person name="Braun E.L."/>
            <person name="Rahbek C."/>
            <person name="Burt D.W."/>
            <person name="Houde P."/>
            <person name="Zhang Y."/>
            <person name="Yang H."/>
            <person name="Wang J."/>
            <person name="Jarvis E.D."/>
            <person name="Gilbert M.T."/>
            <person name="Wang J."/>
        </authorList>
    </citation>
    <scope>NUCLEOTIDE SEQUENCE [LARGE SCALE GENOMIC DNA]</scope>
</reference>
<dbReference type="EMBL" id="KL871394">
    <property type="protein sequence ID" value="KGL92049.1"/>
    <property type="molecule type" value="Genomic_DNA"/>
</dbReference>
<keyword evidence="2" id="KW-1185">Reference proteome</keyword>
<dbReference type="AlphaFoldDB" id="A0A0A0ABY5"/>
<dbReference type="Proteomes" id="UP000053858">
    <property type="component" value="Unassembled WGS sequence"/>
</dbReference>
<organism evidence="1 2">
    <name type="scientific">Charadrius vociferus</name>
    <name type="common">Killdeer</name>
    <name type="synonym">Aegialitis vocifera</name>
    <dbReference type="NCBI Taxonomy" id="50402"/>
    <lineage>
        <taxon>Eukaryota</taxon>
        <taxon>Metazoa</taxon>
        <taxon>Chordata</taxon>
        <taxon>Craniata</taxon>
        <taxon>Vertebrata</taxon>
        <taxon>Euteleostomi</taxon>
        <taxon>Archelosauria</taxon>
        <taxon>Archosauria</taxon>
        <taxon>Dinosauria</taxon>
        <taxon>Saurischia</taxon>
        <taxon>Theropoda</taxon>
        <taxon>Coelurosauria</taxon>
        <taxon>Aves</taxon>
        <taxon>Neognathae</taxon>
        <taxon>Neoaves</taxon>
        <taxon>Charadriiformes</taxon>
        <taxon>Charadriidae</taxon>
        <taxon>Charadrius</taxon>
    </lineage>
</organism>
<sequence length="55" mass="6497">NGFKLEEGRFRLEIRKKFFTLRVVRHWNRLAREAVEAPSLEVFKARLDVALGNLV</sequence>
<feature type="non-terminal residue" evidence="1">
    <location>
        <position position="55"/>
    </location>
</feature>
<protein>
    <recommendedName>
        <fullName evidence="3">Nidogen G2 beta-barrel domain-containing protein</fullName>
    </recommendedName>
</protein>
<name>A0A0A0ABY5_CHAVO</name>
<evidence type="ECO:0000313" key="2">
    <source>
        <dbReference type="Proteomes" id="UP000053858"/>
    </source>
</evidence>
<evidence type="ECO:0000313" key="1">
    <source>
        <dbReference type="EMBL" id="KGL92049.1"/>
    </source>
</evidence>
<proteinExistence type="predicted"/>
<accession>A0A0A0ABY5</accession>
<feature type="non-terminal residue" evidence="1">
    <location>
        <position position="1"/>
    </location>
</feature>
<gene>
    <name evidence="1" type="ORF">N301_08604</name>
</gene>
<evidence type="ECO:0008006" key="3">
    <source>
        <dbReference type="Google" id="ProtNLM"/>
    </source>
</evidence>